<dbReference type="AlphaFoldDB" id="A0AAE0FEA8"/>
<dbReference type="InterPro" id="IPR012337">
    <property type="entry name" value="RNaseH-like_sf"/>
</dbReference>
<dbReference type="EMBL" id="LGRX02020112">
    <property type="protein sequence ID" value="KAK3257788.1"/>
    <property type="molecule type" value="Genomic_DNA"/>
</dbReference>
<dbReference type="GO" id="GO:0003676">
    <property type="term" value="F:nucleic acid binding"/>
    <property type="evidence" value="ECO:0007669"/>
    <property type="project" value="InterPro"/>
</dbReference>
<reference evidence="3 4" key="1">
    <citation type="journal article" date="2015" name="Genome Biol. Evol.">
        <title>Comparative Genomics of a Bacterivorous Green Alga Reveals Evolutionary Causalities and Consequences of Phago-Mixotrophic Mode of Nutrition.</title>
        <authorList>
            <person name="Burns J.A."/>
            <person name="Paasch A."/>
            <person name="Narechania A."/>
            <person name="Kim E."/>
        </authorList>
    </citation>
    <scope>NUCLEOTIDE SEQUENCE [LARGE SCALE GENOMIC DNA]</scope>
    <source>
        <strain evidence="3 4">PLY_AMNH</strain>
    </source>
</reference>
<dbReference type="Proteomes" id="UP001190700">
    <property type="component" value="Unassembled WGS sequence"/>
</dbReference>
<dbReference type="InterPro" id="IPR002156">
    <property type="entry name" value="RNaseH_domain"/>
</dbReference>
<feature type="domain" description="RNase H type-1" evidence="2">
    <location>
        <begin position="1"/>
        <end position="39"/>
    </location>
</feature>
<organism evidence="3 4">
    <name type="scientific">Cymbomonas tetramitiformis</name>
    <dbReference type="NCBI Taxonomy" id="36881"/>
    <lineage>
        <taxon>Eukaryota</taxon>
        <taxon>Viridiplantae</taxon>
        <taxon>Chlorophyta</taxon>
        <taxon>Pyramimonadophyceae</taxon>
        <taxon>Pyramimonadales</taxon>
        <taxon>Pyramimonadaceae</taxon>
        <taxon>Cymbomonas</taxon>
    </lineage>
</organism>
<evidence type="ECO:0000259" key="2">
    <source>
        <dbReference type="PROSITE" id="PS50879"/>
    </source>
</evidence>
<protein>
    <recommendedName>
        <fullName evidence="2">RNase H type-1 domain-containing protein</fullName>
    </recommendedName>
</protein>
<accession>A0AAE0FEA8</accession>
<keyword evidence="4" id="KW-1185">Reference proteome</keyword>
<comment type="caution">
    <text evidence="3">The sequence shown here is derived from an EMBL/GenBank/DDBJ whole genome shotgun (WGS) entry which is preliminary data.</text>
</comment>
<feature type="region of interest" description="Disordered" evidence="1">
    <location>
        <begin position="72"/>
        <end position="102"/>
    </location>
</feature>
<dbReference type="GO" id="GO:0004523">
    <property type="term" value="F:RNA-DNA hybrid ribonuclease activity"/>
    <property type="evidence" value="ECO:0007669"/>
    <property type="project" value="InterPro"/>
</dbReference>
<dbReference type="SUPFAM" id="SSF53098">
    <property type="entry name" value="Ribonuclease H-like"/>
    <property type="match status" value="1"/>
</dbReference>
<feature type="compositionally biased region" description="Basic and acidic residues" evidence="1">
    <location>
        <begin position="77"/>
        <end position="86"/>
    </location>
</feature>
<dbReference type="Gene3D" id="3.30.420.10">
    <property type="entry name" value="Ribonuclease H-like superfamily/Ribonuclease H"/>
    <property type="match status" value="1"/>
</dbReference>
<proteinExistence type="predicted"/>
<dbReference type="InterPro" id="IPR036397">
    <property type="entry name" value="RNaseH_sf"/>
</dbReference>
<feature type="non-terminal residue" evidence="3">
    <location>
        <position position="1"/>
    </location>
</feature>
<dbReference type="PROSITE" id="PS50879">
    <property type="entry name" value="RNASE_H_1"/>
    <property type="match status" value="1"/>
</dbReference>
<evidence type="ECO:0000256" key="1">
    <source>
        <dbReference type="SAM" id="MobiDB-lite"/>
    </source>
</evidence>
<evidence type="ECO:0000313" key="3">
    <source>
        <dbReference type="EMBL" id="KAK3257788.1"/>
    </source>
</evidence>
<evidence type="ECO:0000313" key="4">
    <source>
        <dbReference type="Proteomes" id="UP001190700"/>
    </source>
</evidence>
<sequence length="263" mass="29068">LFDQVREVKQGAVSFSHVKAHSNHRWNDLADALAERGDGGDRCAVGRFAQGLGFSDVSRRTDANSNLTNLQGYLGTDHPKNPDFRSHPPQVDGSKPREEIDSLHVRPDHHVYQSGYGRRWDIPSKQTMPWFGICLTSAQMGICVFCTEDSNDRLKPLTHSVFVAGFRKLAARAGRAHGDWVPESKLYHDMDSAQQLILPSAMATGAAAATRRLRDAGLSGLGWSRAGAELEFDSCLAAVQKLPCVTTAKSHIYDTWIDVRLRD</sequence>
<gene>
    <name evidence="3" type="ORF">CYMTET_33137</name>
</gene>
<name>A0AAE0FEA8_9CHLO</name>